<dbReference type="GO" id="GO:0005525">
    <property type="term" value="F:GTP binding"/>
    <property type="evidence" value="ECO:0007669"/>
    <property type="project" value="UniProtKB-KW"/>
</dbReference>
<dbReference type="OrthoDB" id="5817230at2759"/>
<feature type="binding site" evidence="6">
    <location>
        <position position="371"/>
    </location>
    <ligand>
        <name>Mg(2+)</name>
        <dbReference type="ChEBI" id="CHEBI:18420"/>
    </ligand>
</feature>
<organism evidence="8 9">
    <name type="scientific">Fibroporia radiculosa</name>
    <dbReference type="NCBI Taxonomy" id="599839"/>
    <lineage>
        <taxon>Eukaryota</taxon>
        <taxon>Fungi</taxon>
        <taxon>Dikarya</taxon>
        <taxon>Basidiomycota</taxon>
        <taxon>Agaricomycotina</taxon>
        <taxon>Agaricomycetes</taxon>
        <taxon>Polyporales</taxon>
        <taxon>Fibroporiaceae</taxon>
        <taxon>Fibroporia</taxon>
    </lineage>
</organism>
<feature type="compositionally biased region" description="Low complexity" evidence="7">
    <location>
        <begin position="236"/>
        <end position="246"/>
    </location>
</feature>
<dbReference type="PROSITE" id="PS51882">
    <property type="entry name" value="G_ALPHA"/>
    <property type="match status" value="1"/>
</dbReference>
<feature type="compositionally biased region" description="Polar residues" evidence="7">
    <location>
        <begin position="253"/>
        <end position="269"/>
    </location>
</feature>
<dbReference type="InterPro" id="IPR027417">
    <property type="entry name" value="P-loop_NTPase"/>
</dbReference>
<evidence type="ECO:0000256" key="4">
    <source>
        <dbReference type="ARBA" id="ARBA00023224"/>
    </source>
</evidence>
<dbReference type="Gene3D" id="3.40.50.300">
    <property type="entry name" value="P-loop containing nucleotide triphosphate hydrolases"/>
    <property type="match status" value="2"/>
</dbReference>
<dbReference type="GO" id="GO:0007188">
    <property type="term" value="P:adenylate cyclase-modulating G protein-coupled receptor signaling pathway"/>
    <property type="evidence" value="ECO:0007669"/>
    <property type="project" value="TreeGrafter"/>
</dbReference>
<dbReference type="RefSeq" id="XP_012177346.1">
    <property type="nucleotide sequence ID" value="XM_012321956.1"/>
</dbReference>
<feature type="binding site" evidence="5">
    <location>
        <begin position="365"/>
        <end position="371"/>
    </location>
    <ligand>
        <name>GTP</name>
        <dbReference type="ChEBI" id="CHEBI:37565"/>
    </ligand>
</feature>
<accession>J7SCF1</accession>
<sequence length="615" mass="69565">MAHHRTQLAASTSRRRSLSDPLAAALLPPPNETPDQREHRLLAEAEAKKRSDNIDRMIREGEKERRRKKVIKVLLLGQSESGKSTTLKREFPCSICMHRLDAVVEFRPTSRRCLLLLLLGMFLRTDEVVHIMLSNLILEAIAPETEAHSGLDEIDDLDSSEAPTIIIGRPSSSTTTNGLPGYENYRRSLAPLMELEQRLIQQLSDPEDNAEHEATHLPLYPTYSTHSLPAAHVGTSSSAPSRPAPRITIPLGANSSPASPVTLSPGSELTVRNGSNWKKTLGLAKTPSPKSVHSGELPGWWEDPHDPVHLINRCAPAMTELWRDTRVQQRLAERRLRLEESSGFYLEDIDRVTAKMYFPTDEDVLKARLKTTGVVEHTFSLPRNAEYRGVEWKIYDVGGAKPQRQAWAPYFDDGELFKKNPLGSNCEVDSIAYDQHADTFLVVDAIIFLAPISAFDQVLAEDPRVNRLEDTIYLWQSVTSNKLLANVNIILFLNKCDLLKRKLQAGVRLSHYMTSYEERSNDYDAIVNYFRRKFGVMHNLYSPNKSRECFIHFTSVTDTRRTHVIISNGMFLRPTALEIGLRRHSVQVRGIESAPSPRETLQVLELYRRVIGVLF</sequence>
<dbReference type="GO" id="GO:0046872">
    <property type="term" value="F:metal ion binding"/>
    <property type="evidence" value="ECO:0007669"/>
    <property type="project" value="UniProtKB-KW"/>
</dbReference>
<dbReference type="SMART" id="SM00275">
    <property type="entry name" value="G_alpha"/>
    <property type="match status" value="1"/>
</dbReference>
<evidence type="ECO:0000313" key="9">
    <source>
        <dbReference type="Proteomes" id="UP000006352"/>
    </source>
</evidence>
<dbReference type="Proteomes" id="UP000006352">
    <property type="component" value="Unassembled WGS sequence"/>
</dbReference>
<feature type="region of interest" description="Disordered" evidence="7">
    <location>
        <begin position="1"/>
        <end position="46"/>
    </location>
</feature>
<dbReference type="GO" id="GO:0003924">
    <property type="term" value="F:GTPase activity"/>
    <property type="evidence" value="ECO:0007669"/>
    <property type="project" value="InterPro"/>
</dbReference>
<name>J7SCF1_9APHY</name>
<dbReference type="GO" id="GO:0005834">
    <property type="term" value="C:heterotrimeric G-protein complex"/>
    <property type="evidence" value="ECO:0007669"/>
    <property type="project" value="TreeGrafter"/>
</dbReference>
<feature type="compositionally biased region" description="Basic and acidic residues" evidence="7">
    <location>
        <begin position="34"/>
        <end position="46"/>
    </location>
</feature>
<dbReference type="GO" id="GO:0031683">
    <property type="term" value="F:G-protein beta/gamma-subunit complex binding"/>
    <property type="evidence" value="ECO:0007669"/>
    <property type="project" value="InterPro"/>
</dbReference>
<feature type="binding site" evidence="5">
    <location>
        <begin position="494"/>
        <end position="497"/>
    </location>
    <ligand>
        <name>GTP</name>
        <dbReference type="ChEBI" id="CHEBI:37565"/>
    </ligand>
</feature>
<keyword evidence="6" id="KW-0460">Magnesium</keyword>
<dbReference type="GO" id="GO:0001664">
    <property type="term" value="F:G protein-coupled receptor binding"/>
    <property type="evidence" value="ECO:0007669"/>
    <property type="project" value="TreeGrafter"/>
</dbReference>
<dbReference type="PANTHER" id="PTHR10218">
    <property type="entry name" value="GTP-BINDING PROTEIN ALPHA SUBUNIT"/>
    <property type="match status" value="1"/>
</dbReference>
<dbReference type="InterPro" id="IPR001019">
    <property type="entry name" value="Gprotein_alpha_su"/>
</dbReference>
<evidence type="ECO:0000256" key="1">
    <source>
        <dbReference type="ARBA" id="ARBA00022723"/>
    </source>
</evidence>
<dbReference type="GO" id="GO:0005737">
    <property type="term" value="C:cytoplasm"/>
    <property type="evidence" value="ECO:0007669"/>
    <property type="project" value="TreeGrafter"/>
</dbReference>
<reference evidence="8 9" key="1">
    <citation type="journal article" date="2012" name="Appl. Environ. Microbiol.">
        <title>Short-read sequencing for genomic analysis of the brown rot fungus Fibroporia radiculosa.</title>
        <authorList>
            <person name="Tang J.D."/>
            <person name="Perkins A.D."/>
            <person name="Sonstegard T.S."/>
            <person name="Schroeder S.G."/>
            <person name="Burgess S.C."/>
            <person name="Diehl S.V."/>
        </authorList>
    </citation>
    <scope>NUCLEOTIDE SEQUENCE [LARGE SCALE GENOMIC DNA]</scope>
    <source>
        <strain evidence="8 9">TFFH 294</strain>
    </source>
</reference>
<dbReference type="AlphaFoldDB" id="J7SCF1"/>
<evidence type="ECO:0000256" key="5">
    <source>
        <dbReference type="PIRSR" id="PIRSR601019-1"/>
    </source>
</evidence>
<keyword evidence="1 6" id="KW-0479">Metal-binding</keyword>
<evidence type="ECO:0000256" key="2">
    <source>
        <dbReference type="ARBA" id="ARBA00022741"/>
    </source>
</evidence>
<dbReference type="SUPFAM" id="SSF47895">
    <property type="entry name" value="Transducin (alpha subunit), insertion domain"/>
    <property type="match status" value="1"/>
</dbReference>
<keyword evidence="4" id="KW-0807">Transducer</keyword>
<dbReference type="Pfam" id="PF00503">
    <property type="entry name" value="G-alpha"/>
    <property type="match status" value="2"/>
</dbReference>
<dbReference type="STRING" id="599839.J7SCF1"/>
<dbReference type="HOGENOM" id="CLU_014184_1_1_1"/>
<evidence type="ECO:0000256" key="6">
    <source>
        <dbReference type="PIRSR" id="PIRSR601019-2"/>
    </source>
</evidence>
<keyword evidence="9" id="KW-1185">Reference proteome</keyword>
<dbReference type="PRINTS" id="PR00318">
    <property type="entry name" value="GPROTEINA"/>
</dbReference>
<dbReference type="InParanoid" id="J7SCF1"/>
<keyword evidence="3 5" id="KW-0342">GTP-binding</keyword>
<feature type="region of interest" description="Disordered" evidence="7">
    <location>
        <begin position="228"/>
        <end position="269"/>
    </location>
</feature>
<dbReference type="InterPro" id="IPR011025">
    <property type="entry name" value="GproteinA_insert"/>
</dbReference>
<dbReference type="FunFam" id="3.40.50.300:FF:000692">
    <property type="entry name" value="Guanine nucleotide-binding protein subunit alpha"/>
    <property type="match status" value="1"/>
</dbReference>
<dbReference type="EMBL" id="HE796868">
    <property type="protein sequence ID" value="CCL98063.1"/>
    <property type="molecule type" value="Genomic_DNA"/>
</dbReference>
<dbReference type="SUPFAM" id="SSF52540">
    <property type="entry name" value="P-loop containing nucleoside triphosphate hydrolases"/>
    <property type="match status" value="1"/>
</dbReference>
<protein>
    <recommendedName>
        <fullName evidence="10">G-alpha-domain-containing protein</fullName>
    </recommendedName>
</protein>
<evidence type="ECO:0000313" key="8">
    <source>
        <dbReference type="EMBL" id="CCL98063.1"/>
    </source>
</evidence>
<evidence type="ECO:0008006" key="10">
    <source>
        <dbReference type="Google" id="ProtNLM"/>
    </source>
</evidence>
<dbReference type="GeneID" id="24092974"/>
<gene>
    <name evidence="8" type="ORF">FIBRA_00057</name>
</gene>
<evidence type="ECO:0000256" key="7">
    <source>
        <dbReference type="SAM" id="MobiDB-lite"/>
    </source>
</evidence>
<proteinExistence type="predicted"/>
<evidence type="ECO:0000256" key="3">
    <source>
        <dbReference type="ARBA" id="ARBA00023134"/>
    </source>
</evidence>
<dbReference type="PANTHER" id="PTHR10218:SF302">
    <property type="entry name" value="GUANINE NUCLEOTIDE-BINDING PROTEIN ALPHA-5 SUBUNIT"/>
    <property type="match status" value="1"/>
</dbReference>
<keyword evidence="2 5" id="KW-0547">Nucleotide-binding</keyword>